<protein>
    <submittedName>
        <fullName evidence="2">MarR family winged helix-turn-helix transcriptional regulator</fullName>
    </submittedName>
</protein>
<proteinExistence type="predicted"/>
<dbReference type="Pfam" id="PF12802">
    <property type="entry name" value="MarR_2"/>
    <property type="match status" value="1"/>
</dbReference>
<dbReference type="InterPro" id="IPR036390">
    <property type="entry name" value="WH_DNA-bd_sf"/>
</dbReference>
<dbReference type="Gene3D" id="1.10.10.10">
    <property type="entry name" value="Winged helix-like DNA-binding domain superfamily/Winged helix DNA-binding domain"/>
    <property type="match status" value="1"/>
</dbReference>
<keyword evidence="3" id="KW-1185">Reference proteome</keyword>
<evidence type="ECO:0000313" key="3">
    <source>
        <dbReference type="Proteomes" id="UP001597249"/>
    </source>
</evidence>
<dbReference type="InterPro" id="IPR000835">
    <property type="entry name" value="HTH_MarR-typ"/>
</dbReference>
<dbReference type="EMBL" id="JBHTMO010000030">
    <property type="protein sequence ID" value="MFD1393798.1"/>
    <property type="molecule type" value="Genomic_DNA"/>
</dbReference>
<evidence type="ECO:0000313" key="2">
    <source>
        <dbReference type="EMBL" id="MFD1393798.1"/>
    </source>
</evidence>
<organism evidence="2 3">
    <name type="scientific">Lacticaseibacillus jixianensis</name>
    <dbReference type="NCBI Taxonomy" id="2486012"/>
    <lineage>
        <taxon>Bacteria</taxon>
        <taxon>Bacillati</taxon>
        <taxon>Bacillota</taxon>
        <taxon>Bacilli</taxon>
        <taxon>Lactobacillales</taxon>
        <taxon>Lactobacillaceae</taxon>
        <taxon>Lacticaseibacillus</taxon>
    </lineage>
</organism>
<dbReference type="SMART" id="SM00347">
    <property type="entry name" value="HTH_MARR"/>
    <property type="match status" value="1"/>
</dbReference>
<dbReference type="RefSeq" id="WP_164510723.1">
    <property type="nucleotide sequence ID" value="NZ_JBHTMO010000030.1"/>
</dbReference>
<reference evidence="3" key="1">
    <citation type="journal article" date="2019" name="Int. J. Syst. Evol. Microbiol.">
        <title>The Global Catalogue of Microorganisms (GCM) 10K type strain sequencing project: providing services to taxonomists for standard genome sequencing and annotation.</title>
        <authorList>
            <consortium name="The Broad Institute Genomics Platform"/>
            <consortium name="The Broad Institute Genome Sequencing Center for Infectious Disease"/>
            <person name="Wu L."/>
            <person name="Ma J."/>
        </authorList>
    </citation>
    <scope>NUCLEOTIDE SEQUENCE [LARGE SCALE GENOMIC DNA]</scope>
    <source>
        <strain evidence="3">CCM 8911</strain>
    </source>
</reference>
<dbReference type="PANTHER" id="PTHR33164">
    <property type="entry name" value="TRANSCRIPTIONAL REGULATOR, MARR FAMILY"/>
    <property type="match status" value="1"/>
</dbReference>
<accession>A0ABW4BBB3</accession>
<gene>
    <name evidence="2" type="ORF">ACFQ3L_09490</name>
</gene>
<feature type="domain" description="HTH marR-type" evidence="1">
    <location>
        <begin position="6"/>
        <end position="138"/>
    </location>
</feature>
<dbReference type="PANTHER" id="PTHR33164:SF57">
    <property type="entry name" value="MARR-FAMILY TRANSCRIPTIONAL REGULATOR"/>
    <property type="match status" value="1"/>
</dbReference>
<dbReference type="PROSITE" id="PS50995">
    <property type="entry name" value="HTH_MARR_2"/>
    <property type="match status" value="1"/>
</dbReference>
<dbReference type="SUPFAM" id="SSF46785">
    <property type="entry name" value="Winged helix' DNA-binding domain"/>
    <property type="match status" value="1"/>
</dbReference>
<dbReference type="InterPro" id="IPR039422">
    <property type="entry name" value="MarR/SlyA-like"/>
</dbReference>
<name>A0ABW4BBB3_9LACO</name>
<comment type="caution">
    <text evidence="2">The sequence shown here is derived from an EMBL/GenBank/DDBJ whole genome shotgun (WGS) entry which is preliminary data.</text>
</comment>
<dbReference type="Proteomes" id="UP001597249">
    <property type="component" value="Unassembled WGS sequence"/>
</dbReference>
<sequence length="144" mass="16083">MNLGEDDQIVDKIFQVSQSEKNVIHRQLKTFGLNAIQARALNFIADHPGTIQKSLSEHLGKPGATTTNILKVLETSGLIVRRVQETNERQKQLYLSPAGQETAAAVRQIFIEMENRIRSLLAKNEQDLLLRLLDQVQAGLANAQ</sequence>
<evidence type="ECO:0000259" key="1">
    <source>
        <dbReference type="PROSITE" id="PS50995"/>
    </source>
</evidence>
<dbReference type="InterPro" id="IPR036388">
    <property type="entry name" value="WH-like_DNA-bd_sf"/>
</dbReference>